<dbReference type="EMBL" id="OX597836">
    <property type="protein sequence ID" value="CAI9739286.1"/>
    <property type="molecule type" value="Genomic_DNA"/>
</dbReference>
<gene>
    <name evidence="1" type="ORF">OCTVUL_1B014543</name>
</gene>
<proteinExistence type="predicted"/>
<protein>
    <submittedName>
        <fullName evidence="1">Uncharacterized protein</fullName>
    </submittedName>
</protein>
<evidence type="ECO:0000313" key="1">
    <source>
        <dbReference type="EMBL" id="CAI9739286.1"/>
    </source>
</evidence>
<dbReference type="AlphaFoldDB" id="A0AA36BTC5"/>
<evidence type="ECO:0000313" key="2">
    <source>
        <dbReference type="Proteomes" id="UP001162480"/>
    </source>
</evidence>
<dbReference type="Proteomes" id="UP001162480">
    <property type="component" value="Chromosome 23"/>
</dbReference>
<organism evidence="1 2">
    <name type="scientific">Octopus vulgaris</name>
    <name type="common">Common octopus</name>
    <dbReference type="NCBI Taxonomy" id="6645"/>
    <lineage>
        <taxon>Eukaryota</taxon>
        <taxon>Metazoa</taxon>
        <taxon>Spiralia</taxon>
        <taxon>Lophotrochozoa</taxon>
        <taxon>Mollusca</taxon>
        <taxon>Cephalopoda</taxon>
        <taxon>Coleoidea</taxon>
        <taxon>Octopodiformes</taxon>
        <taxon>Octopoda</taxon>
        <taxon>Incirrata</taxon>
        <taxon>Octopodidae</taxon>
        <taxon>Octopus</taxon>
    </lineage>
</organism>
<name>A0AA36BTC5_OCTVU</name>
<keyword evidence="2" id="KW-1185">Reference proteome</keyword>
<reference evidence="1" key="1">
    <citation type="submission" date="2023-08" db="EMBL/GenBank/DDBJ databases">
        <authorList>
            <person name="Alioto T."/>
            <person name="Alioto T."/>
            <person name="Gomez Garrido J."/>
        </authorList>
    </citation>
    <scope>NUCLEOTIDE SEQUENCE</scope>
</reference>
<accession>A0AA36BTC5</accession>
<sequence length="87" mass="10492">MTKLIFETSFAMNGEKKEKKRNRILAFLDYFDFYKRMAYNFHYYTITDLSNFVLRIAMIHAAERLTHVYSSVKRIRDKYLFGSDVDS</sequence>